<dbReference type="EMBL" id="CDMY01000170">
    <property type="protein sequence ID" value="CEL93453.1"/>
    <property type="molecule type" value="Genomic_DNA"/>
</dbReference>
<dbReference type="VEuPathDB" id="CryptoDB:Vbra_4788"/>
<reference evidence="1 2" key="1">
    <citation type="submission" date="2014-11" db="EMBL/GenBank/DDBJ databases">
        <authorList>
            <person name="Zhu J."/>
            <person name="Qi W."/>
            <person name="Song R."/>
        </authorList>
    </citation>
    <scope>NUCLEOTIDE SEQUENCE [LARGE SCALE GENOMIC DNA]</scope>
</reference>
<dbReference type="Proteomes" id="UP000041254">
    <property type="component" value="Unassembled WGS sequence"/>
</dbReference>
<dbReference type="PhylomeDB" id="A0A0G4EDJ7"/>
<dbReference type="Gene3D" id="1.25.40.20">
    <property type="entry name" value="Ankyrin repeat-containing domain"/>
    <property type="match status" value="1"/>
</dbReference>
<organism evidence="1 2">
    <name type="scientific">Vitrella brassicaformis (strain CCMP3155)</name>
    <dbReference type="NCBI Taxonomy" id="1169540"/>
    <lineage>
        <taxon>Eukaryota</taxon>
        <taxon>Sar</taxon>
        <taxon>Alveolata</taxon>
        <taxon>Colpodellida</taxon>
        <taxon>Vitrellaceae</taxon>
        <taxon>Vitrella</taxon>
    </lineage>
</organism>
<keyword evidence="2" id="KW-1185">Reference proteome</keyword>
<protein>
    <submittedName>
        <fullName evidence="1">Uncharacterized protein</fullName>
    </submittedName>
</protein>
<gene>
    <name evidence="1" type="ORF">Vbra_4788</name>
</gene>
<evidence type="ECO:0000313" key="2">
    <source>
        <dbReference type="Proteomes" id="UP000041254"/>
    </source>
</evidence>
<proteinExistence type="predicted"/>
<dbReference type="AlphaFoldDB" id="A0A0G4EDJ7"/>
<dbReference type="OrthoDB" id="1577640at2759"/>
<name>A0A0G4EDJ7_VITBC</name>
<dbReference type="SUPFAM" id="SSF48403">
    <property type="entry name" value="Ankyrin repeat"/>
    <property type="match status" value="1"/>
</dbReference>
<dbReference type="InterPro" id="IPR036770">
    <property type="entry name" value="Ankyrin_rpt-contain_sf"/>
</dbReference>
<accession>A0A0G4EDJ7</accession>
<dbReference type="InParanoid" id="A0A0G4EDJ7"/>
<sequence>MQCYARGAISPTQPPPLLKALFSFVLRRRDHVTMGGLCSRSRPSTPDGAIQRPATFPYVSPSLCLPPHANAATRELAGGLADGTLTKERAAELLGQGAVASSYTLVLLAIWRHWTDDTVAIISMLLERGAHLDYQRVGVANPIHAVIELGRYDVANLLLGQVAKGHLRVELTGQSLLETVACHARHGRVSSAEKLAMVKKLVKIGGVGLITETFFRSREGHVVQPLESALTWFCIWPLDDPSDQLELVAFLIHKAGQRIVNRRLPCARAPVYLAACNGCSPAVLRLLFRSGASLSAAAVRPDNCQRGETNRRLLGAYAEYLRDDLPVQLSIAVKTFAALLDISLPAHCYALVGRDLPNEVTQQVALFLADVSLPIGEQPLRNRVSRLLNGYLSRRGYGISQVSYADLQQQVRQAIREEADRFHVSIVWRDEAFRLVTVVRKSGVVMNGMVDRVSSALRFVFASARR</sequence>
<evidence type="ECO:0000313" key="1">
    <source>
        <dbReference type="EMBL" id="CEL93453.1"/>
    </source>
</evidence>